<feature type="domain" description="AMMECR1" evidence="1">
    <location>
        <begin position="2"/>
        <end position="47"/>
    </location>
</feature>
<dbReference type="AlphaFoldDB" id="A0A6G1VJZ3"/>
<comment type="caution">
    <text evidence="2">The sequence shown here is derived from an EMBL/GenBank/DDBJ whole genome shotgun (WGS) entry which is preliminary data.</text>
</comment>
<accession>A0A6G1VJZ3</accession>
<dbReference type="Proteomes" id="UP000477980">
    <property type="component" value="Unassembled WGS sequence"/>
</dbReference>
<evidence type="ECO:0000313" key="3">
    <source>
        <dbReference type="Proteomes" id="UP000477980"/>
    </source>
</evidence>
<gene>
    <name evidence="2" type="ORF">F7D25_00175</name>
</gene>
<organism evidence="2 3">
    <name type="scientific">Segatella copri</name>
    <dbReference type="NCBI Taxonomy" id="165179"/>
    <lineage>
        <taxon>Bacteria</taxon>
        <taxon>Pseudomonadati</taxon>
        <taxon>Bacteroidota</taxon>
        <taxon>Bacteroidia</taxon>
        <taxon>Bacteroidales</taxon>
        <taxon>Prevotellaceae</taxon>
        <taxon>Segatella</taxon>
    </lineage>
</organism>
<evidence type="ECO:0000313" key="2">
    <source>
        <dbReference type="EMBL" id="MQP12864.1"/>
    </source>
</evidence>
<sequence length="58" mass="6749">MKRIHSIDEFQLGKQGIFMRKGYHAGTFLPQVIDEVARSKEEFLGHCDSCRWQRNVPG</sequence>
<name>A0A6G1VJZ3_9BACT</name>
<dbReference type="InterPro" id="IPR036071">
    <property type="entry name" value="AMMECR1_dom_sf"/>
</dbReference>
<dbReference type="Gene3D" id="3.30.1490.150">
    <property type="entry name" value="Hypothetical protein ph0010, domain 2"/>
    <property type="match status" value="1"/>
</dbReference>
<dbReference type="RefSeq" id="WP_117662421.1">
    <property type="nucleotide sequence ID" value="NZ_CABOGV010000012.1"/>
</dbReference>
<dbReference type="EMBL" id="VZAH01000004">
    <property type="protein sequence ID" value="MQP12864.1"/>
    <property type="molecule type" value="Genomic_DNA"/>
</dbReference>
<evidence type="ECO:0000259" key="1">
    <source>
        <dbReference type="Pfam" id="PF01871"/>
    </source>
</evidence>
<proteinExistence type="predicted"/>
<dbReference type="SUPFAM" id="SSF143447">
    <property type="entry name" value="AMMECR1-like"/>
    <property type="match status" value="1"/>
</dbReference>
<dbReference type="InterPro" id="IPR002733">
    <property type="entry name" value="AMMECR1_domain"/>
</dbReference>
<dbReference type="Pfam" id="PF01871">
    <property type="entry name" value="AMMECR1"/>
    <property type="match status" value="1"/>
</dbReference>
<protein>
    <submittedName>
        <fullName evidence="2">AMMECR1 domain-containing protein</fullName>
    </submittedName>
</protein>
<reference evidence="2 3" key="1">
    <citation type="submission" date="2019-09" db="EMBL/GenBank/DDBJ databases">
        <title>Distinct polysaccharide growth profiles of human intestinal Prevotella copri isolates.</title>
        <authorList>
            <person name="Fehlner-Peach H."/>
            <person name="Magnabosco C."/>
            <person name="Raghavan V."/>
            <person name="Scher J.U."/>
            <person name="Tett A."/>
            <person name="Cox L.M."/>
            <person name="Gottsegen C."/>
            <person name="Watters A."/>
            <person name="Wiltshire- Gordon J.D."/>
            <person name="Segata N."/>
            <person name="Bonneau R."/>
            <person name="Littman D.R."/>
        </authorList>
    </citation>
    <scope>NUCLEOTIDE SEQUENCE [LARGE SCALE GENOMIC DNA]</scope>
    <source>
        <strain evidence="3">iAA917</strain>
    </source>
</reference>
<dbReference type="OrthoDB" id="9785549at2"/>